<feature type="compositionally biased region" description="Pro residues" evidence="1">
    <location>
        <begin position="506"/>
        <end position="517"/>
    </location>
</feature>
<reference evidence="3" key="1">
    <citation type="submission" date="2025-08" db="UniProtKB">
        <authorList>
            <consortium name="Ensembl"/>
        </authorList>
    </citation>
    <scope>IDENTIFICATION</scope>
</reference>
<dbReference type="PANTHER" id="PTHR15923">
    <property type="entry name" value="TRANSMEMBRANE AND IMMUNOGLOBULIN DOMAIN-CONTAINING PROTEIN"/>
    <property type="match status" value="1"/>
</dbReference>
<dbReference type="InterPro" id="IPR003599">
    <property type="entry name" value="Ig_sub"/>
</dbReference>
<dbReference type="GeneTree" id="ENSGT00950000183058"/>
<evidence type="ECO:0000313" key="3">
    <source>
        <dbReference type="Ensembl" id="ENSPKIP00000008224.1"/>
    </source>
</evidence>
<dbReference type="InterPro" id="IPR051874">
    <property type="entry name" value="Ig-like_domain-LISCH7"/>
</dbReference>
<feature type="compositionally biased region" description="Polar residues" evidence="1">
    <location>
        <begin position="346"/>
        <end position="357"/>
    </location>
</feature>
<feature type="region of interest" description="Disordered" evidence="1">
    <location>
        <begin position="317"/>
        <end position="377"/>
    </location>
</feature>
<dbReference type="Ensembl" id="ENSPKIT00000032298.1">
    <property type="protein sequence ID" value="ENSPKIP00000008224.1"/>
    <property type="gene ID" value="ENSPKIG00000023781.1"/>
</dbReference>
<feature type="region of interest" description="Disordered" evidence="1">
    <location>
        <begin position="475"/>
        <end position="560"/>
    </location>
</feature>
<evidence type="ECO:0000259" key="2">
    <source>
        <dbReference type="PROSITE" id="PS50835"/>
    </source>
</evidence>
<dbReference type="GO" id="GO:0005886">
    <property type="term" value="C:plasma membrane"/>
    <property type="evidence" value="ECO:0007669"/>
    <property type="project" value="TreeGrafter"/>
</dbReference>
<accession>A0A3B3QQU0</accession>
<dbReference type="InterPro" id="IPR013783">
    <property type="entry name" value="Ig-like_fold"/>
</dbReference>
<dbReference type="Gene3D" id="2.60.40.10">
    <property type="entry name" value="Immunoglobulins"/>
    <property type="match status" value="1"/>
</dbReference>
<feature type="domain" description="Ig-like" evidence="2">
    <location>
        <begin position="30"/>
        <end position="154"/>
    </location>
</feature>
<dbReference type="SMART" id="SM00409">
    <property type="entry name" value="IG"/>
    <property type="match status" value="1"/>
</dbReference>
<reference evidence="3" key="2">
    <citation type="submission" date="2025-09" db="UniProtKB">
        <authorList>
            <consortium name="Ensembl"/>
        </authorList>
    </citation>
    <scope>IDENTIFICATION</scope>
</reference>
<feature type="compositionally biased region" description="Basic and acidic residues" evidence="1">
    <location>
        <begin position="475"/>
        <end position="502"/>
    </location>
</feature>
<dbReference type="AlphaFoldDB" id="A0A3B3QQU0"/>
<feature type="region of interest" description="Disordered" evidence="1">
    <location>
        <begin position="392"/>
        <end position="448"/>
    </location>
</feature>
<name>A0A3B3QQU0_9TELE</name>
<dbReference type="Proteomes" id="UP000261540">
    <property type="component" value="Unplaced"/>
</dbReference>
<feature type="compositionally biased region" description="Basic and acidic residues" evidence="1">
    <location>
        <begin position="392"/>
        <end position="407"/>
    </location>
</feature>
<evidence type="ECO:0000313" key="4">
    <source>
        <dbReference type="Proteomes" id="UP000261540"/>
    </source>
</evidence>
<evidence type="ECO:0000256" key="1">
    <source>
        <dbReference type="SAM" id="MobiDB-lite"/>
    </source>
</evidence>
<dbReference type="InterPro" id="IPR007110">
    <property type="entry name" value="Ig-like_dom"/>
</dbReference>
<keyword evidence="4" id="KW-1185">Reference proteome</keyword>
<feature type="compositionally biased region" description="Basic and acidic residues" evidence="1">
    <location>
        <begin position="418"/>
        <end position="448"/>
    </location>
</feature>
<dbReference type="SUPFAM" id="SSF48726">
    <property type="entry name" value="Immunoglobulin"/>
    <property type="match status" value="1"/>
</dbReference>
<feature type="compositionally biased region" description="Basic and acidic residues" evidence="1">
    <location>
        <begin position="317"/>
        <end position="326"/>
    </location>
</feature>
<sequence>MSHGNVNFLSSAMAISVQCPTKKYVVILFQPVTLTCNYQTSSIQPPVVTWKYKSFCRDPIQAALNPSSADNALAQANPNYNPNIECSDSTRTVRIVASKQGSTVSLGDYYQARQISIINNADLSIALTAWGDSGVYICSVVSSQDLTGNSEDYTELIVLGELLIACMILFQNFLFMKLIYIWISHLYEAGKAVKSGVPSMYAPTLYAPSMYAQPPYGSMVPNPSAIPMLPMPTVPPSNGYGQDLDGASSVGQGSQVPLLHDRDTGGTRSGYRIQANPDGNATRVLYYMERELANLDPTGPGDSSGNYNRLMDRMSEVSSLHDDLGSRNRGRSQAPHLSTVPDQDENMSTISSVSQYARRNHRGPGGSDAPSGGYMGARGRARSVDYLDDVAHSYHDNYSPPRDERGARRGRGGYIDYNRYDRNRPDYSRDDWHPRGSRYEGRRSRSRDDLTDLEREYGRGDRDYYDDSFLTEALQRKKMGEQQRARSRDRLDSESERSERSRTGRGPPPLPLVPPSSYPDQRNDNFPPPPPPYSEDESVASSKKSNLRKNGAVSRESLVV</sequence>
<dbReference type="PROSITE" id="PS50835">
    <property type="entry name" value="IG_LIKE"/>
    <property type="match status" value="1"/>
</dbReference>
<proteinExistence type="predicted"/>
<protein>
    <submittedName>
        <fullName evidence="3">Lipolysis stimulated lipoprotein receptor</fullName>
    </submittedName>
</protein>
<organism evidence="3 4">
    <name type="scientific">Paramormyrops kingsleyae</name>
    <dbReference type="NCBI Taxonomy" id="1676925"/>
    <lineage>
        <taxon>Eukaryota</taxon>
        <taxon>Metazoa</taxon>
        <taxon>Chordata</taxon>
        <taxon>Craniata</taxon>
        <taxon>Vertebrata</taxon>
        <taxon>Euteleostomi</taxon>
        <taxon>Actinopterygii</taxon>
        <taxon>Neopterygii</taxon>
        <taxon>Teleostei</taxon>
        <taxon>Osteoglossocephala</taxon>
        <taxon>Osteoglossomorpha</taxon>
        <taxon>Osteoglossiformes</taxon>
        <taxon>Mormyridae</taxon>
        <taxon>Paramormyrops</taxon>
    </lineage>
</organism>
<dbReference type="InterPro" id="IPR036179">
    <property type="entry name" value="Ig-like_dom_sf"/>
</dbReference>
<dbReference type="PANTHER" id="PTHR15923:SF1">
    <property type="entry name" value="LIPOLYSIS-STIMULATED LIPOPROTEIN RECEPTOR"/>
    <property type="match status" value="1"/>
</dbReference>
<dbReference type="GO" id="GO:0061689">
    <property type="term" value="C:tricellular tight junction"/>
    <property type="evidence" value="ECO:0007669"/>
    <property type="project" value="TreeGrafter"/>
</dbReference>
<dbReference type="GO" id="GO:0060856">
    <property type="term" value="P:establishment of blood-brain barrier"/>
    <property type="evidence" value="ECO:0007669"/>
    <property type="project" value="TreeGrafter"/>
</dbReference>
<dbReference type="GO" id="GO:1904274">
    <property type="term" value="P:tricellular tight junction assembly"/>
    <property type="evidence" value="ECO:0007669"/>
    <property type="project" value="TreeGrafter"/>
</dbReference>